<evidence type="ECO:0000256" key="1">
    <source>
        <dbReference type="ARBA" id="ARBA00006612"/>
    </source>
</evidence>
<accession>A0A1E4RFX2</accession>
<dbReference type="AlphaFoldDB" id="A0A1E4RFX2"/>
<sequence length="101" mass="11346">MSETSAELKSAIYLMVAKMVEEQTGELSESDAVTASPTYVAALVELVYNQIVNLGEDLELFANHADRTTIKPSDLYMVTRKNEALTRILQDLESELHQRKK</sequence>
<dbReference type="EMBL" id="KV454543">
    <property type="protein sequence ID" value="ODV66157.1"/>
    <property type="molecule type" value="Genomic_DNA"/>
</dbReference>
<dbReference type="InterPro" id="IPR029003">
    <property type="entry name" value="CENP-S/Mhf1"/>
</dbReference>
<evidence type="ECO:0000256" key="3">
    <source>
        <dbReference type="ARBA" id="ARBA00023125"/>
    </source>
</evidence>
<keyword evidence="4" id="KW-0234">DNA repair</keyword>
<dbReference type="Gene3D" id="1.10.20.10">
    <property type="entry name" value="Histone, subunit A"/>
    <property type="match status" value="1"/>
</dbReference>
<dbReference type="GeneID" id="30998207"/>
<dbReference type="GO" id="GO:0046982">
    <property type="term" value="F:protein heterodimerization activity"/>
    <property type="evidence" value="ECO:0007669"/>
    <property type="project" value="InterPro"/>
</dbReference>
<dbReference type="PANTHER" id="PTHR22980">
    <property type="entry name" value="CORTISTATIN"/>
    <property type="match status" value="1"/>
</dbReference>
<name>A0A1E4RFX2_9ASCO</name>
<dbReference type="GO" id="GO:0031297">
    <property type="term" value="P:replication fork processing"/>
    <property type="evidence" value="ECO:0007669"/>
    <property type="project" value="TreeGrafter"/>
</dbReference>
<dbReference type="RefSeq" id="XP_020075224.1">
    <property type="nucleotide sequence ID" value="XM_020223658.1"/>
</dbReference>
<keyword evidence="6" id="KW-1185">Reference proteome</keyword>
<evidence type="ECO:0000313" key="5">
    <source>
        <dbReference type="EMBL" id="ODV66157.1"/>
    </source>
</evidence>
<dbReference type="GO" id="GO:0045003">
    <property type="term" value="P:double-strand break repair via synthesis-dependent strand annealing"/>
    <property type="evidence" value="ECO:0007669"/>
    <property type="project" value="EnsemblFungi"/>
</dbReference>
<organism evidence="5 6">
    <name type="scientific">Hyphopichia burtonii NRRL Y-1933</name>
    <dbReference type="NCBI Taxonomy" id="984485"/>
    <lineage>
        <taxon>Eukaryota</taxon>
        <taxon>Fungi</taxon>
        <taxon>Dikarya</taxon>
        <taxon>Ascomycota</taxon>
        <taxon>Saccharomycotina</taxon>
        <taxon>Pichiomycetes</taxon>
        <taxon>Debaryomycetaceae</taxon>
        <taxon>Hyphopichia</taxon>
    </lineage>
</organism>
<keyword evidence="2" id="KW-0227">DNA damage</keyword>
<evidence type="ECO:0000256" key="2">
    <source>
        <dbReference type="ARBA" id="ARBA00022763"/>
    </source>
</evidence>
<proteinExistence type="inferred from homology"/>
<dbReference type="GO" id="GO:0000712">
    <property type="term" value="P:resolution of meiotic recombination intermediates"/>
    <property type="evidence" value="ECO:0007669"/>
    <property type="project" value="TreeGrafter"/>
</dbReference>
<evidence type="ECO:0000256" key="4">
    <source>
        <dbReference type="ARBA" id="ARBA00023204"/>
    </source>
</evidence>
<dbReference type="GO" id="GO:0071821">
    <property type="term" value="C:FANCM-MHF complex"/>
    <property type="evidence" value="ECO:0007669"/>
    <property type="project" value="EnsemblFungi"/>
</dbReference>
<dbReference type="Proteomes" id="UP000095085">
    <property type="component" value="Unassembled WGS sequence"/>
</dbReference>
<keyword evidence="3" id="KW-0238">DNA-binding</keyword>
<dbReference type="OrthoDB" id="1872155at2759"/>
<evidence type="ECO:0000313" key="6">
    <source>
        <dbReference type="Proteomes" id="UP000095085"/>
    </source>
</evidence>
<dbReference type="SUPFAM" id="SSF47113">
    <property type="entry name" value="Histone-fold"/>
    <property type="match status" value="1"/>
</dbReference>
<dbReference type="Pfam" id="PF15630">
    <property type="entry name" value="CENP-S"/>
    <property type="match status" value="1"/>
</dbReference>
<comment type="similarity">
    <text evidence="1">Belongs to the TAF9 family. CENP-S/MHF1 subfamily.</text>
</comment>
<dbReference type="CDD" id="cd22919">
    <property type="entry name" value="HFD_CENP-S"/>
    <property type="match status" value="1"/>
</dbReference>
<protein>
    <submittedName>
        <fullName evidence="5">Uncharacterized protein</fullName>
    </submittedName>
</protein>
<reference evidence="6" key="1">
    <citation type="submission" date="2016-05" db="EMBL/GenBank/DDBJ databases">
        <title>Comparative genomics of biotechnologically important yeasts.</title>
        <authorList>
            <consortium name="DOE Joint Genome Institute"/>
            <person name="Riley R."/>
            <person name="Haridas S."/>
            <person name="Wolfe K.H."/>
            <person name="Lopes M.R."/>
            <person name="Hittinger C.T."/>
            <person name="Goker M."/>
            <person name="Salamov A."/>
            <person name="Wisecaver J."/>
            <person name="Long T.M."/>
            <person name="Aerts A.L."/>
            <person name="Barry K."/>
            <person name="Choi C."/>
            <person name="Clum A."/>
            <person name="Coughlan A.Y."/>
            <person name="Deshpande S."/>
            <person name="Douglass A.P."/>
            <person name="Hanson S.J."/>
            <person name="Klenk H.-P."/>
            <person name="Labutti K."/>
            <person name="Lapidus A."/>
            <person name="Lindquist E."/>
            <person name="Lipzen A."/>
            <person name="Meier-Kolthoff J.P."/>
            <person name="Ohm R.A."/>
            <person name="Otillar R.P."/>
            <person name="Pangilinan J."/>
            <person name="Peng Y."/>
            <person name="Rokas A."/>
            <person name="Rosa C.A."/>
            <person name="Scheuner C."/>
            <person name="Sibirny A.A."/>
            <person name="Slot J.C."/>
            <person name="Stielow J.B."/>
            <person name="Sun H."/>
            <person name="Kurtzman C.P."/>
            <person name="Blackwell M."/>
            <person name="Grigoriev I.V."/>
            <person name="Jeffries T.W."/>
        </authorList>
    </citation>
    <scope>NUCLEOTIDE SEQUENCE [LARGE SCALE GENOMIC DNA]</scope>
    <source>
        <strain evidence="6">NRRL Y-1933</strain>
    </source>
</reference>
<gene>
    <name evidence="5" type="ORF">HYPBUDRAFT_7456</name>
</gene>
<dbReference type="PANTHER" id="PTHR22980:SF0">
    <property type="entry name" value="CENTROMERE PROTEIN S"/>
    <property type="match status" value="1"/>
</dbReference>
<dbReference type="GO" id="GO:0003682">
    <property type="term" value="F:chromatin binding"/>
    <property type="evidence" value="ECO:0007669"/>
    <property type="project" value="TreeGrafter"/>
</dbReference>
<dbReference type="STRING" id="984485.A0A1E4RFX2"/>
<dbReference type="GO" id="GO:0003677">
    <property type="term" value="F:DNA binding"/>
    <property type="evidence" value="ECO:0007669"/>
    <property type="project" value="UniProtKB-KW"/>
</dbReference>
<dbReference type="InterPro" id="IPR009072">
    <property type="entry name" value="Histone-fold"/>
</dbReference>